<dbReference type="HOGENOM" id="CLU_044962_0_0_9"/>
<dbReference type="InterPro" id="IPR011664">
    <property type="entry name" value="Abi_system_AbiD/AbiF-like"/>
</dbReference>
<gene>
    <name evidence="1" type="ORF">HMPREF9429_00186</name>
</gene>
<dbReference type="Proteomes" id="UP000003195">
    <property type="component" value="Unassembled WGS sequence"/>
</dbReference>
<comment type="caution">
    <text evidence="1">The sequence shown here is derived from an EMBL/GenBank/DDBJ whole genome shotgun (WGS) entry which is preliminary data.</text>
</comment>
<proteinExistence type="predicted"/>
<dbReference type="eggNOG" id="COG4823">
    <property type="taxonomic scope" value="Bacteria"/>
</dbReference>
<keyword evidence="2" id="KW-1185">Reference proteome</keyword>
<organism evidence="1 2">
    <name type="scientific">Megasphaera micronuciformis F0359</name>
    <dbReference type="NCBI Taxonomy" id="706434"/>
    <lineage>
        <taxon>Bacteria</taxon>
        <taxon>Bacillati</taxon>
        <taxon>Bacillota</taxon>
        <taxon>Negativicutes</taxon>
        <taxon>Veillonellales</taxon>
        <taxon>Veillonellaceae</taxon>
        <taxon>Megasphaera</taxon>
    </lineage>
</organism>
<dbReference type="STRING" id="706434.HMPREF9429_00186"/>
<sequence>MRGWDTEVLATARPPARTSFIYIGEFTLTIYDKPFKTYNEQIELLKSRGLIVEDYGFAYHALSTLSYYDLITRYQRYFMPDGKKFIDNITIELLYNFSLFDRSVQAFILKYSLLIENTVKTKLSHIMAKDFGVNEASYLSASKYRESFKLPNNESLKFSSLAFECKKAIIDPKIARDPTLYYHRKHNHIPPWILLKNLSFNNTISLIKLLRNKQRNRIINELVPFPQVRLRDKTNFVFCSLGAIRLFHDFAACNLDFTTLYTYEINHLSPTILFKLLDDQYLIKSENNRIPLTEKAFSRGLYGVMLSMLVYLKGSHLVGEFITDFLYLFKDFNDSDSADKKRLFKYYSDIANMPADTPMRLQSYLSQYKQANNDSRSFR</sequence>
<name>E2Z9T0_9FIRM</name>
<dbReference type="EMBL" id="AECS01000007">
    <property type="protein sequence ID" value="EFQ04905.1"/>
    <property type="molecule type" value="Genomic_DNA"/>
</dbReference>
<accession>E2Z9T0</accession>
<protein>
    <submittedName>
        <fullName evidence="1">Abi-like protein</fullName>
    </submittedName>
</protein>
<reference evidence="1 2" key="1">
    <citation type="submission" date="2010-08" db="EMBL/GenBank/DDBJ databases">
        <authorList>
            <person name="Weinstock G."/>
            <person name="Sodergren E."/>
            <person name="Clifton S."/>
            <person name="Fulton L."/>
            <person name="Fulton B."/>
            <person name="Courtney L."/>
            <person name="Fronick C."/>
            <person name="Harrison M."/>
            <person name="Strong C."/>
            <person name="Farmer C."/>
            <person name="Delahaunty K."/>
            <person name="Markovic C."/>
            <person name="Hall O."/>
            <person name="Minx P."/>
            <person name="Tomlinson C."/>
            <person name="Mitreva M."/>
            <person name="Hou S."/>
            <person name="Chen J."/>
            <person name="Wollam A."/>
            <person name="Pepin K.H."/>
            <person name="Johnson M."/>
            <person name="Bhonagiri V."/>
            <person name="Zhang X."/>
            <person name="Suruliraj S."/>
            <person name="Warren W."/>
            <person name="Chinwalla A."/>
            <person name="Mardis E.R."/>
            <person name="Wilson R.K."/>
        </authorList>
    </citation>
    <scope>NUCLEOTIDE SEQUENCE [LARGE SCALE GENOMIC DNA]</scope>
    <source>
        <strain evidence="1 2">F0359</strain>
    </source>
</reference>
<dbReference type="Pfam" id="PF07751">
    <property type="entry name" value="Abi_2"/>
    <property type="match status" value="1"/>
</dbReference>
<dbReference type="AlphaFoldDB" id="E2Z9T0"/>
<evidence type="ECO:0000313" key="1">
    <source>
        <dbReference type="EMBL" id="EFQ04905.1"/>
    </source>
</evidence>
<evidence type="ECO:0000313" key="2">
    <source>
        <dbReference type="Proteomes" id="UP000003195"/>
    </source>
</evidence>